<proteinExistence type="predicted"/>
<feature type="DNA-binding region" description="OmpR/PhoB-type" evidence="7">
    <location>
        <begin position="126"/>
        <end position="226"/>
    </location>
</feature>
<dbReference type="CDD" id="cd00383">
    <property type="entry name" value="trans_reg_C"/>
    <property type="match status" value="1"/>
</dbReference>
<organism evidence="10 11">
    <name type="scientific">Nocardia terrae</name>
    <dbReference type="NCBI Taxonomy" id="2675851"/>
    <lineage>
        <taxon>Bacteria</taxon>
        <taxon>Bacillati</taxon>
        <taxon>Actinomycetota</taxon>
        <taxon>Actinomycetes</taxon>
        <taxon>Mycobacteriales</taxon>
        <taxon>Nocardiaceae</taxon>
        <taxon>Nocardia</taxon>
    </lineage>
</organism>
<keyword evidence="4 7" id="KW-0238">DNA-binding</keyword>
<dbReference type="Proteomes" id="UP000466794">
    <property type="component" value="Unassembled WGS sequence"/>
</dbReference>
<reference evidence="10 11" key="1">
    <citation type="submission" date="2019-12" db="EMBL/GenBank/DDBJ databases">
        <title>Nocardia sp. nov. ET3-3 isolated from soil.</title>
        <authorList>
            <person name="Kanchanasin P."/>
            <person name="Tanasupawat S."/>
            <person name="Yuki M."/>
            <person name="Kudo T."/>
        </authorList>
    </citation>
    <scope>NUCLEOTIDE SEQUENCE [LARGE SCALE GENOMIC DNA]</scope>
    <source>
        <strain evidence="10 11">ET3-3</strain>
    </source>
</reference>
<evidence type="ECO:0000256" key="2">
    <source>
        <dbReference type="ARBA" id="ARBA00023012"/>
    </source>
</evidence>
<feature type="domain" description="Response regulatory" evidence="8">
    <location>
        <begin position="4"/>
        <end position="118"/>
    </location>
</feature>
<dbReference type="PANTHER" id="PTHR48111:SF36">
    <property type="entry name" value="TRANSCRIPTIONAL REGULATORY PROTEIN CUTR"/>
    <property type="match status" value="1"/>
</dbReference>
<dbReference type="GO" id="GO:0000156">
    <property type="term" value="F:phosphorelay response regulator activity"/>
    <property type="evidence" value="ECO:0007669"/>
    <property type="project" value="TreeGrafter"/>
</dbReference>
<keyword evidence="5" id="KW-0804">Transcription</keyword>
<name>A0A7K1V1F2_9NOCA</name>
<dbReference type="CDD" id="cd19935">
    <property type="entry name" value="REC_OmpR_CusR-like"/>
    <property type="match status" value="1"/>
</dbReference>
<dbReference type="PROSITE" id="PS50110">
    <property type="entry name" value="RESPONSE_REGULATORY"/>
    <property type="match status" value="1"/>
</dbReference>
<accession>A0A7K1V1F2</accession>
<dbReference type="FunFam" id="3.40.50.2300:FF:000001">
    <property type="entry name" value="DNA-binding response regulator PhoB"/>
    <property type="match status" value="1"/>
</dbReference>
<evidence type="ECO:0000313" key="10">
    <source>
        <dbReference type="EMBL" id="MVU80322.1"/>
    </source>
</evidence>
<dbReference type="SMART" id="SM00448">
    <property type="entry name" value="REC"/>
    <property type="match status" value="1"/>
</dbReference>
<dbReference type="Gene3D" id="6.10.250.690">
    <property type="match status" value="1"/>
</dbReference>
<protein>
    <submittedName>
        <fullName evidence="10">Response regulator</fullName>
    </submittedName>
</protein>
<dbReference type="Pfam" id="PF00072">
    <property type="entry name" value="Response_reg"/>
    <property type="match status" value="1"/>
</dbReference>
<evidence type="ECO:0000256" key="3">
    <source>
        <dbReference type="ARBA" id="ARBA00023015"/>
    </source>
</evidence>
<gene>
    <name evidence="10" type="ORF">GPX89_24120</name>
</gene>
<dbReference type="PROSITE" id="PS51755">
    <property type="entry name" value="OMPR_PHOB"/>
    <property type="match status" value="1"/>
</dbReference>
<dbReference type="Gene3D" id="3.40.50.2300">
    <property type="match status" value="1"/>
</dbReference>
<keyword evidence="11" id="KW-1185">Reference proteome</keyword>
<evidence type="ECO:0000256" key="6">
    <source>
        <dbReference type="PROSITE-ProRule" id="PRU00169"/>
    </source>
</evidence>
<evidence type="ECO:0000313" key="11">
    <source>
        <dbReference type="Proteomes" id="UP000466794"/>
    </source>
</evidence>
<keyword evidence="1 6" id="KW-0597">Phosphoprotein</keyword>
<sequence>MSSRILIVEDEVSLTKVLRRGFEAEGLRVDVAHDGNEGLRLALESDYDAIVLDVMLPGIDGHRVCSMIRAAGLWTPILMLTAKDSEYDVAEGLDTGADDYLTKPFSYLVLQARLRALLRRAARGRAETVVVGDLRLTLASRRCTRLGTEIPLTAKEFDLLAALAHRPGTTVSKGALLEEVWDLPAESDPNIVEVHISALRRKIDQPFGHADKLVHTSRGLGYRLVPAETESA</sequence>
<evidence type="ECO:0000259" key="8">
    <source>
        <dbReference type="PROSITE" id="PS50110"/>
    </source>
</evidence>
<dbReference type="InterPro" id="IPR016032">
    <property type="entry name" value="Sig_transdc_resp-reg_C-effctor"/>
</dbReference>
<dbReference type="InterPro" id="IPR001789">
    <property type="entry name" value="Sig_transdc_resp-reg_receiver"/>
</dbReference>
<feature type="modified residue" description="4-aspartylphosphate" evidence="6">
    <location>
        <position position="53"/>
    </location>
</feature>
<evidence type="ECO:0000259" key="9">
    <source>
        <dbReference type="PROSITE" id="PS51755"/>
    </source>
</evidence>
<keyword evidence="2" id="KW-0902">Two-component regulatory system</keyword>
<dbReference type="InterPro" id="IPR011006">
    <property type="entry name" value="CheY-like_superfamily"/>
</dbReference>
<dbReference type="AlphaFoldDB" id="A0A7K1V1F2"/>
<evidence type="ECO:0000256" key="4">
    <source>
        <dbReference type="ARBA" id="ARBA00023125"/>
    </source>
</evidence>
<evidence type="ECO:0000256" key="1">
    <source>
        <dbReference type="ARBA" id="ARBA00022553"/>
    </source>
</evidence>
<dbReference type="InterPro" id="IPR039420">
    <property type="entry name" value="WalR-like"/>
</dbReference>
<dbReference type="InterPro" id="IPR001867">
    <property type="entry name" value="OmpR/PhoB-type_DNA-bd"/>
</dbReference>
<dbReference type="Pfam" id="PF00486">
    <property type="entry name" value="Trans_reg_C"/>
    <property type="match status" value="1"/>
</dbReference>
<dbReference type="GO" id="GO:0032993">
    <property type="term" value="C:protein-DNA complex"/>
    <property type="evidence" value="ECO:0007669"/>
    <property type="project" value="TreeGrafter"/>
</dbReference>
<dbReference type="EMBL" id="WRPP01000005">
    <property type="protein sequence ID" value="MVU80322.1"/>
    <property type="molecule type" value="Genomic_DNA"/>
</dbReference>
<dbReference type="GO" id="GO:0005829">
    <property type="term" value="C:cytosol"/>
    <property type="evidence" value="ECO:0007669"/>
    <property type="project" value="TreeGrafter"/>
</dbReference>
<dbReference type="InterPro" id="IPR036388">
    <property type="entry name" value="WH-like_DNA-bd_sf"/>
</dbReference>
<dbReference type="SUPFAM" id="SSF46894">
    <property type="entry name" value="C-terminal effector domain of the bipartite response regulators"/>
    <property type="match status" value="1"/>
</dbReference>
<evidence type="ECO:0000256" key="7">
    <source>
        <dbReference type="PROSITE-ProRule" id="PRU01091"/>
    </source>
</evidence>
<feature type="domain" description="OmpR/PhoB-type" evidence="9">
    <location>
        <begin position="126"/>
        <end position="226"/>
    </location>
</feature>
<dbReference type="Gene3D" id="1.10.10.10">
    <property type="entry name" value="Winged helix-like DNA-binding domain superfamily/Winged helix DNA-binding domain"/>
    <property type="match status" value="1"/>
</dbReference>
<evidence type="ECO:0000256" key="5">
    <source>
        <dbReference type="ARBA" id="ARBA00023163"/>
    </source>
</evidence>
<dbReference type="RefSeq" id="WP_157389994.1">
    <property type="nucleotide sequence ID" value="NZ_WRPP01000005.1"/>
</dbReference>
<dbReference type="GO" id="GO:0000976">
    <property type="term" value="F:transcription cis-regulatory region binding"/>
    <property type="evidence" value="ECO:0007669"/>
    <property type="project" value="TreeGrafter"/>
</dbReference>
<dbReference type="GO" id="GO:0006355">
    <property type="term" value="P:regulation of DNA-templated transcription"/>
    <property type="evidence" value="ECO:0007669"/>
    <property type="project" value="InterPro"/>
</dbReference>
<keyword evidence="3" id="KW-0805">Transcription regulation</keyword>
<dbReference type="SMART" id="SM00862">
    <property type="entry name" value="Trans_reg_C"/>
    <property type="match status" value="1"/>
</dbReference>
<comment type="caution">
    <text evidence="10">The sequence shown here is derived from an EMBL/GenBank/DDBJ whole genome shotgun (WGS) entry which is preliminary data.</text>
</comment>
<dbReference type="SUPFAM" id="SSF52172">
    <property type="entry name" value="CheY-like"/>
    <property type="match status" value="1"/>
</dbReference>
<dbReference type="PANTHER" id="PTHR48111">
    <property type="entry name" value="REGULATOR OF RPOS"/>
    <property type="match status" value="1"/>
</dbReference>